<dbReference type="AlphaFoldDB" id="A0A2N8UJN1"/>
<feature type="transmembrane region" description="Helical" evidence="2">
    <location>
        <begin position="12"/>
        <end position="35"/>
    </location>
</feature>
<keyword evidence="2" id="KW-0472">Membrane</keyword>
<keyword evidence="2" id="KW-1133">Transmembrane helix</keyword>
<keyword evidence="2" id="KW-0812">Transmembrane</keyword>
<dbReference type="Pfam" id="PF08508">
    <property type="entry name" value="DUF1746"/>
    <property type="match status" value="1"/>
</dbReference>
<sequence>MYFERKELIQSLDLLCFILFVYTWLLDNRTFLLIVKAALQVQFCNPVQMHPTWSLPFFVVFLCCLNLILALAHLWTPPSQTNTGDAIFIDFVGHTTLPGRLHVLMIDAFVCFVQLVMTVVAFEMGKDDARPDDEPSALDDATTMLEQEDLGQGWDVRDEEARLFGLDQDDERKRQRTSLTHHIAVVRLRPIYDQIVSRQFLPTQPSEDTDAAQPEDAPPTTPAPVQPHPDRPDTSRIRRFSRRPRTVASGTTDQPEAAYTGLGPVSADDSWPPMWLVIARNLVGGSSARIPSFRPTQGLASIRDNLTGRFGRVLSHAPDRSQYTRINPDAPPDT</sequence>
<dbReference type="GO" id="GO:0005783">
    <property type="term" value="C:endoplasmic reticulum"/>
    <property type="evidence" value="ECO:0007669"/>
    <property type="project" value="TreeGrafter"/>
</dbReference>
<dbReference type="InterPro" id="IPR013715">
    <property type="entry name" value="DUF1746"/>
</dbReference>
<gene>
    <name evidence="4" type="ORF">SRS1_15509</name>
</gene>
<dbReference type="InterPro" id="IPR038967">
    <property type="entry name" value="Dsc4-like"/>
</dbReference>
<accession>A0A2N8UJN1</accession>
<dbReference type="GO" id="GO:0032933">
    <property type="term" value="P:SREBP signaling pathway"/>
    <property type="evidence" value="ECO:0007669"/>
    <property type="project" value="InterPro"/>
</dbReference>
<feature type="domain" description="DUF1746" evidence="3">
    <location>
        <begin position="11"/>
        <end position="117"/>
    </location>
</feature>
<feature type="transmembrane region" description="Helical" evidence="2">
    <location>
        <begin position="55"/>
        <end position="75"/>
    </location>
</feature>
<evidence type="ECO:0000256" key="2">
    <source>
        <dbReference type="SAM" id="Phobius"/>
    </source>
</evidence>
<organism evidence="4 5">
    <name type="scientific">Sporisorium reilianum f. sp. reilianum</name>
    <dbReference type="NCBI Taxonomy" id="72559"/>
    <lineage>
        <taxon>Eukaryota</taxon>
        <taxon>Fungi</taxon>
        <taxon>Dikarya</taxon>
        <taxon>Basidiomycota</taxon>
        <taxon>Ustilaginomycotina</taxon>
        <taxon>Ustilaginomycetes</taxon>
        <taxon>Ustilaginales</taxon>
        <taxon>Ustilaginaceae</taxon>
        <taxon>Sporisorium</taxon>
    </lineage>
</organism>
<name>A0A2N8UJN1_9BASI</name>
<proteinExistence type="predicted"/>
<protein>
    <recommendedName>
        <fullName evidence="3">DUF1746 domain-containing protein</fullName>
    </recommendedName>
</protein>
<reference evidence="4 5" key="1">
    <citation type="submission" date="2017-02" db="EMBL/GenBank/DDBJ databases">
        <authorList>
            <person name="Peterson S.W."/>
        </authorList>
    </citation>
    <scope>NUCLEOTIDE SEQUENCE [LARGE SCALE GENOMIC DNA]</scope>
    <source>
        <strain evidence="4 5">SRS1_H2-8</strain>
    </source>
</reference>
<dbReference type="EMBL" id="LT795066">
    <property type="protein sequence ID" value="SJX64693.1"/>
    <property type="molecule type" value="Genomic_DNA"/>
</dbReference>
<evidence type="ECO:0000313" key="5">
    <source>
        <dbReference type="Proteomes" id="UP000239563"/>
    </source>
</evidence>
<evidence type="ECO:0000313" key="4">
    <source>
        <dbReference type="EMBL" id="SJX64693.1"/>
    </source>
</evidence>
<dbReference type="GO" id="GO:0044695">
    <property type="term" value="C:Dsc E3 ubiquitin ligase complex"/>
    <property type="evidence" value="ECO:0007669"/>
    <property type="project" value="InterPro"/>
</dbReference>
<evidence type="ECO:0000256" key="1">
    <source>
        <dbReference type="SAM" id="MobiDB-lite"/>
    </source>
</evidence>
<feature type="transmembrane region" description="Helical" evidence="2">
    <location>
        <begin position="101"/>
        <end position="122"/>
    </location>
</feature>
<dbReference type="PANTHER" id="PTHR39405">
    <property type="entry name" value="DSC E3 UBIQUITIN LIGASE COMPLEX SUBUNIT 4"/>
    <property type="match status" value="1"/>
</dbReference>
<feature type="compositionally biased region" description="Pro residues" evidence="1">
    <location>
        <begin position="216"/>
        <end position="227"/>
    </location>
</feature>
<dbReference type="PANTHER" id="PTHR39405:SF1">
    <property type="entry name" value="DSC E3 UBIQUITIN LIGASE COMPLEX SUBUNIT 4"/>
    <property type="match status" value="1"/>
</dbReference>
<dbReference type="Proteomes" id="UP000239563">
    <property type="component" value="Chromosome XIII"/>
</dbReference>
<evidence type="ECO:0000259" key="3">
    <source>
        <dbReference type="Pfam" id="PF08508"/>
    </source>
</evidence>
<feature type="region of interest" description="Disordered" evidence="1">
    <location>
        <begin position="204"/>
        <end position="265"/>
    </location>
</feature>